<dbReference type="EMBL" id="NBSK02000008">
    <property type="protein sequence ID" value="KAJ0193064.1"/>
    <property type="molecule type" value="Genomic_DNA"/>
</dbReference>
<dbReference type="PROSITE" id="PS50082">
    <property type="entry name" value="WD_REPEATS_2"/>
    <property type="match status" value="1"/>
</dbReference>
<dbReference type="AlphaFoldDB" id="A0A9R1UTM9"/>
<protein>
    <recommendedName>
        <fullName evidence="5">Transducin/WD40 repeat-like superfamily protein</fullName>
    </recommendedName>
</protein>
<accession>A0A9R1UTM9</accession>
<dbReference type="Gene3D" id="2.130.10.10">
    <property type="entry name" value="YVTN repeat-like/Quinoprotein amine dehydrogenase"/>
    <property type="match status" value="1"/>
</dbReference>
<dbReference type="PROSITE" id="PS50294">
    <property type="entry name" value="WD_REPEATS_REGION"/>
    <property type="match status" value="1"/>
</dbReference>
<comment type="caution">
    <text evidence="3">The sequence shown here is derived from an EMBL/GenBank/DDBJ whole genome shotgun (WGS) entry which is preliminary data.</text>
</comment>
<name>A0A9R1UTM9_LACSA</name>
<dbReference type="PANTHER" id="PTHR31789:SF10">
    <property type="entry name" value="TRANSDUCIN_WD40 REPEAT-LIKE SUPERFAMILY PROTEIN"/>
    <property type="match status" value="1"/>
</dbReference>
<dbReference type="InterPro" id="IPR001680">
    <property type="entry name" value="WD40_rpt"/>
</dbReference>
<keyword evidence="4" id="KW-1185">Reference proteome</keyword>
<dbReference type="SUPFAM" id="SSF69322">
    <property type="entry name" value="Tricorn protease domain 2"/>
    <property type="match status" value="1"/>
</dbReference>
<dbReference type="PANTHER" id="PTHR31789">
    <property type="entry name" value="OS05G0482600 PROTEIN"/>
    <property type="match status" value="1"/>
</dbReference>
<evidence type="ECO:0000313" key="3">
    <source>
        <dbReference type="EMBL" id="KAJ0193064.1"/>
    </source>
</evidence>
<keyword evidence="1" id="KW-0853">WD repeat</keyword>
<dbReference type="InterPro" id="IPR057221">
    <property type="entry name" value="DUF7899"/>
</dbReference>
<gene>
    <name evidence="3" type="ORF">LSAT_V11C800433760</name>
</gene>
<reference evidence="3 4" key="1">
    <citation type="journal article" date="2017" name="Nat. Commun.">
        <title>Genome assembly with in vitro proximity ligation data and whole-genome triplication in lettuce.</title>
        <authorList>
            <person name="Reyes-Chin-Wo S."/>
            <person name="Wang Z."/>
            <person name="Yang X."/>
            <person name="Kozik A."/>
            <person name="Arikit S."/>
            <person name="Song C."/>
            <person name="Xia L."/>
            <person name="Froenicke L."/>
            <person name="Lavelle D.O."/>
            <person name="Truco M.J."/>
            <person name="Xia R."/>
            <person name="Zhu S."/>
            <person name="Xu C."/>
            <person name="Xu H."/>
            <person name="Xu X."/>
            <person name="Cox K."/>
            <person name="Korf I."/>
            <person name="Meyers B.C."/>
            <person name="Michelmore R.W."/>
        </authorList>
    </citation>
    <scope>NUCLEOTIDE SEQUENCE [LARGE SCALE GENOMIC DNA]</scope>
    <source>
        <strain evidence="4">cv. Salinas</strain>
        <tissue evidence="3">Seedlings</tissue>
    </source>
</reference>
<dbReference type="Proteomes" id="UP000235145">
    <property type="component" value="Unassembled WGS sequence"/>
</dbReference>
<feature type="repeat" description="WD" evidence="1">
    <location>
        <begin position="536"/>
        <end position="569"/>
    </location>
</feature>
<evidence type="ECO:0000256" key="2">
    <source>
        <dbReference type="SAM" id="MobiDB-lite"/>
    </source>
</evidence>
<dbReference type="InterPro" id="IPR015943">
    <property type="entry name" value="WD40/YVTN_repeat-like_dom_sf"/>
</dbReference>
<sequence>MEGFGGSGGSRNRRITMASSTGRGGSRPPPLCGGRRRVVATKKHGWSNPLSVNNSVKKLQRREISSKPNRASAITKSLHRFRNFRLTERYDIHDPVGQCSLVLPLLMKRAKVIEIVVVHDIVFALASSGVCAAFSRDTNKRICFLNIYPDEVIRSLFYNKNNDSLITVSVYASDNFSSLKCRSIRIDFLFHSKAAAFLHPKTAAFCPKTTVFWTKAATFCSAQRTKAATFCSAQKLQLFSTQKLQLLVQKLQFFVPPKSCSFLSQGLIYIQRGKPDEGFPLFETESLKWPGFVEFDDVNEKVLTYSAQDSIYKVFDLKNYTLLYSIADKHVEEIKISPGIMLLIFSRGQSHVPLKILSIEDGTVLKDFNHLLHRNKKVDFIEQFNEKLLVKQDNENLQILDVRNAEVKEVGSTKFMTPSAFIFLYENQLFLTFRNQTVSVWNFRGELVTSFEDHVLSHPDCNTNNIYITSDQDLIVSFCKAADNQQFTDRRAGSINISNIWTGKCIAKINSSNAISSKEEEGSSSSRSRQIEVNMVEEALEDITALYFDEDRNEIYTGNSNGLVHVWSN</sequence>
<evidence type="ECO:0000313" key="4">
    <source>
        <dbReference type="Proteomes" id="UP000235145"/>
    </source>
</evidence>
<evidence type="ECO:0008006" key="5">
    <source>
        <dbReference type="Google" id="ProtNLM"/>
    </source>
</evidence>
<evidence type="ECO:0000256" key="1">
    <source>
        <dbReference type="PROSITE-ProRule" id="PRU00221"/>
    </source>
</evidence>
<proteinExistence type="predicted"/>
<organism evidence="3 4">
    <name type="scientific">Lactuca sativa</name>
    <name type="common">Garden lettuce</name>
    <dbReference type="NCBI Taxonomy" id="4236"/>
    <lineage>
        <taxon>Eukaryota</taxon>
        <taxon>Viridiplantae</taxon>
        <taxon>Streptophyta</taxon>
        <taxon>Embryophyta</taxon>
        <taxon>Tracheophyta</taxon>
        <taxon>Spermatophyta</taxon>
        <taxon>Magnoliopsida</taxon>
        <taxon>eudicotyledons</taxon>
        <taxon>Gunneridae</taxon>
        <taxon>Pentapetalae</taxon>
        <taxon>asterids</taxon>
        <taxon>campanulids</taxon>
        <taxon>Asterales</taxon>
        <taxon>Asteraceae</taxon>
        <taxon>Cichorioideae</taxon>
        <taxon>Cichorieae</taxon>
        <taxon>Lactucinae</taxon>
        <taxon>Lactuca</taxon>
    </lineage>
</organism>
<dbReference type="Pfam" id="PF25463">
    <property type="entry name" value="DUF7899"/>
    <property type="match status" value="2"/>
</dbReference>
<feature type="region of interest" description="Disordered" evidence="2">
    <location>
        <begin position="1"/>
        <end position="34"/>
    </location>
</feature>